<feature type="non-terminal residue" evidence="2">
    <location>
        <position position="84"/>
    </location>
</feature>
<organism evidence="2 3">
    <name type="scientific">Intrasporangium calvum</name>
    <dbReference type="NCBI Taxonomy" id="53358"/>
    <lineage>
        <taxon>Bacteria</taxon>
        <taxon>Bacillati</taxon>
        <taxon>Actinomycetota</taxon>
        <taxon>Actinomycetes</taxon>
        <taxon>Micrococcales</taxon>
        <taxon>Intrasporangiaceae</taxon>
        <taxon>Intrasporangium</taxon>
    </lineage>
</organism>
<comment type="caution">
    <text evidence="2">The sequence shown here is derived from an EMBL/GenBank/DDBJ whole genome shotgun (WGS) entry which is preliminary data.</text>
</comment>
<keyword evidence="1" id="KW-0472">Membrane</keyword>
<accession>A0ABT5GMD8</accession>
<protein>
    <submittedName>
        <fullName evidence="2">Uncharacterized protein</fullName>
    </submittedName>
</protein>
<feature type="transmembrane region" description="Helical" evidence="1">
    <location>
        <begin position="20"/>
        <end position="41"/>
    </location>
</feature>
<feature type="transmembrane region" description="Helical" evidence="1">
    <location>
        <begin position="61"/>
        <end position="83"/>
    </location>
</feature>
<keyword evidence="3" id="KW-1185">Reference proteome</keyword>
<evidence type="ECO:0000313" key="2">
    <source>
        <dbReference type="EMBL" id="MDC5699397.1"/>
    </source>
</evidence>
<reference evidence="2 3" key="1">
    <citation type="submission" date="2022-11" db="EMBL/GenBank/DDBJ databases">
        <title>Anaerobic phenanthrene biodegradation by a DNRA strain PheN6.</title>
        <authorList>
            <person name="Zhang Z."/>
        </authorList>
    </citation>
    <scope>NUCLEOTIDE SEQUENCE [LARGE SCALE GENOMIC DNA]</scope>
    <source>
        <strain evidence="2 3">PheN6</strain>
    </source>
</reference>
<name>A0ABT5GMD8_9MICO</name>
<dbReference type="EMBL" id="JAPFQL010000163">
    <property type="protein sequence ID" value="MDC5699397.1"/>
    <property type="molecule type" value="Genomic_DNA"/>
</dbReference>
<dbReference type="Proteomes" id="UP001150259">
    <property type="component" value="Unassembled WGS sequence"/>
</dbReference>
<proteinExistence type="predicted"/>
<evidence type="ECO:0000256" key="1">
    <source>
        <dbReference type="SAM" id="Phobius"/>
    </source>
</evidence>
<dbReference type="RefSeq" id="WP_272463949.1">
    <property type="nucleotide sequence ID" value="NZ_JAPFQL010000163.1"/>
</dbReference>
<keyword evidence="1" id="KW-1133">Transmembrane helix</keyword>
<evidence type="ECO:0000313" key="3">
    <source>
        <dbReference type="Proteomes" id="UP001150259"/>
    </source>
</evidence>
<gene>
    <name evidence="2" type="ORF">OO014_19285</name>
</gene>
<sequence>MFGLAMLAYVVAVLQLPGWLGWALFGLFATAGVAVSVWLHVDRGRDSPAEPDPLGRLEVPVARLTTLMMAVLAAALATTALVLL</sequence>
<keyword evidence="1" id="KW-0812">Transmembrane</keyword>